<dbReference type="Gene3D" id="1.25.40.10">
    <property type="entry name" value="Tetratricopeptide repeat domain"/>
    <property type="match status" value="3"/>
</dbReference>
<dbReference type="Proteomes" id="UP000092154">
    <property type="component" value="Unassembled WGS sequence"/>
</dbReference>
<feature type="repeat" description="PPR" evidence="1">
    <location>
        <begin position="507"/>
        <end position="541"/>
    </location>
</feature>
<feature type="repeat" description="PPR" evidence="1">
    <location>
        <begin position="472"/>
        <end position="506"/>
    </location>
</feature>
<dbReference type="NCBIfam" id="TIGR00756">
    <property type="entry name" value="PPR"/>
    <property type="match status" value="1"/>
</dbReference>
<dbReference type="AlphaFoldDB" id="A0A1B7NH13"/>
<dbReference type="Pfam" id="PF13812">
    <property type="entry name" value="PPR_3"/>
    <property type="match status" value="1"/>
</dbReference>
<name>A0A1B7NH13_9AGAM</name>
<dbReference type="PROSITE" id="PS51375">
    <property type="entry name" value="PPR"/>
    <property type="match status" value="5"/>
</dbReference>
<dbReference type="InterPro" id="IPR002885">
    <property type="entry name" value="PPR_rpt"/>
</dbReference>
<evidence type="ECO:0008006" key="4">
    <source>
        <dbReference type="Google" id="ProtNLM"/>
    </source>
</evidence>
<protein>
    <recommendedName>
        <fullName evidence="4">Pentacotripeptide-repeat region of PRORP domain-containing protein</fullName>
    </recommendedName>
</protein>
<reference evidence="2 3" key="1">
    <citation type="submission" date="2016-06" db="EMBL/GenBank/DDBJ databases">
        <title>Comparative genomics of the ectomycorrhizal sister species Rhizopogon vinicolor and Rhizopogon vesiculosus (Basidiomycota: Boletales) reveals a divergence of the mating type B locus.</title>
        <authorList>
            <consortium name="DOE Joint Genome Institute"/>
            <person name="Mujic A.B."/>
            <person name="Kuo A."/>
            <person name="Tritt A."/>
            <person name="Lipzen A."/>
            <person name="Chen C."/>
            <person name="Johnson J."/>
            <person name="Sharma A."/>
            <person name="Barry K."/>
            <person name="Grigoriev I.V."/>
            <person name="Spatafora J.W."/>
        </authorList>
    </citation>
    <scope>NUCLEOTIDE SEQUENCE [LARGE SCALE GENOMIC DNA]</scope>
    <source>
        <strain evidence="2 3">AM-OR11-026</strain>
    </source>
</reference>
<evidence type="ECO:0000313" key="2">
    <source>
        <dbReference type="EMBL" id="OAX44177.1"/>
    </source>
</evidence>
<evidence type="ECO:0000256" key="1">
    <source>
        <dbReference type="PROSITE-ProRule" id="PRU00708"/>
    </source>
</evidence>
<dbReference type="EMBL" id="KV448127">
    <property type="protein sequence ID" value="OAX44177.1"/>
    <property type="molecule type" value="Genomic_DNA"/>
</dbReference>
<organism evidence="2 3">
    <name type="scientific">Rhizopogon vinicolor AM-OR11-026</name>
    <dbReference type="NCBI Taxonomy" id="1314800"/>
    <lineage>
        <taxon>Eukaryota</taxon>
        <taxon>Fungi</taxon>
        <taxon>Dikarya</taxon>
        <taxon>Basidiomycota</taxon>
        <taxon>Agaricomycotina</taxon>
        <taxon>Agaricomycetes</taxon>
        <taxon>Agaricomycetidae</taxon>
        <taxon>Boletales</taxon>
        <taxon>Suillineae</taxon>
        <taxon>Rhizopogonaceae</taxon>
        <taxon>Rhizopogon</taxon>
    </lineage>
</organism>
<evidence type="ECO:0000313" key="3">
    <source>
        <dbReference type="Proteomes" id="UP000092154"/>
    </source>
</evidence>
<dbReference type="OrthoDB" id="185373at2759"/>
<sequence>MLRHAATKSRRTTAVLDFLAPAVFGYRLGSSKVQSQPTGTKSSTRRDAQKLAEFPVSVRTQSPAILCQNIKQRISLLSQPSVAAVSDPDINFFGEKVVELRLALKAGDVARVGELWSQLEDRKLLRLLGRELRGLAERAAHLCPTDNTEPWDPNERRVIEGMAIAAAYVGAANALTACMIKHIKRGDSQAALDLYRRFLVHSSNQTASEPLPSTLGEDVEDANGLALNILGDQLSYQPNFSLVLAAIAAHALKDSFEGALTIILENPVRINQSAQKEFLSSFNDILYREKVLSYVRRLDIARLVSRHHSLGIHITNLADNQDLPQIEKLYRDILNGLHGPEPYLAAHDSQKSSQRPVVVQEINWAAFLTGFLQCHRRDLAENLWNDMLKCGIQPGVITWTALLDGFDSMGEADAASVSWNNMISQGIQPGILTYRAVISTLFNARRPDDAIEKFAKFKQELVKGSLPNSEDALPVYNTVLHGLLTNGRPGDADALLENLRQDDPKPDVVSYNIFLRHHGRRGEFRAVSVLLERLREDGLTGDAFTFSSVLSALLKVGRTDATDLILSLMKKQNVEPNVAFFSAIIDHQLREHTEEGLRAAMELLQKMETNPNAQPNDVTYTGILASLHRNGTSNPTE</sequence>
<dbReference type="Pfam" id="PF01535">
    <property type="entry name" value="PPR"/>
    <property type="match status" value="1"/>
</dbReference>
<dbReference type="InParanoid" id="A0A1B7NH13"/>
<proteinExistence type="predicted"/>
<dbReference type="PANTHER" id="PTHR47938">
    <property type="entry name" value="RESPIRATORY COMPLEX I CHAPERONE (CIA84), PUTATIVE (AFU_ORTHOLOGUE AFUA_2G06020)-RELATED"/>
    <property type="match status" value="1"/>
</dbReference>
<gene>
    <name evidence="2" type="ORF">K503DRAFT_497578</name>
</gene>
<feature type="repeat" description="PPR" evidence="1">
    <location>
        <begin position="542"/>
        <end position="576"/>
    </location>
</feature>
<dbReference type="GO" id="GO:0003729">
    <property type="term" value="F:mRNA binding"/>
    <property type="evidence" value="ECO:0007669"/>
    <property type="project" value="TreeGrafter"/>
</dbReference>
<dbReference type="Pfam" id="PF13041">
    <property type="entry name" value="PPR_2"/>
    <property type="match status" value="2"/>
</dbReference>
<feature type="repeat" description="PPR" evidence="1">
    <location>
        <begin position="360"/>
        <end position="394"/>
    </location>
</feature>
<dbReference type="PANTHER" id="PTHR47938:SF35">
    <property type="entry name" value="PENTATRICOPEPTIDE REPEAT-CONTAINING PROTEIN 4, MITOCHONDRIAL-RELATED"/>
    <property type="match status" value="1"/>
</dbReference>
<keyword evidence="3" id="KW-1185">Reference proteome</keyword>
<accession>A0A1B7NH13</accession>
<dbReference type="InterPro" id="IPR011990">
    <property type="entry name" value="TPR-like_helical_dom_sf"/>
</dbReference>
<feature type="repeat" description="PPR" evidence="1">
    <location>
        <begin position="395"/>
        <end position="429"/>
    </location>
</feature>
<dbReference type="STRING" id="1314800.A0A1B7NH13"/>